<keyword evidence="3" id="KW-1185">Reference proteome</keyword>
<dbReference type="Pfam" id="PF11085">
    <property type="entry name" value="YqhR"/>
    <property type="match status" value="1"/>
</dbReference>
<keyword evidence="1" id="KW-0472">Membrane</keyword>
<protein>
    <submittedName>
        <fullName evidence="2">Uncharacterized protein</fullName>
    </submittedName>
</protein>
<reference evidence="2 3" key="1">
    <citation type="submission" date="2018-02" db="EMBL/GenBank/DDBJ databases">
        <title>Jeotgalibacillus proteolyticum sp. nov. a protease producing bacterium isolated from ocean sediments of Laizhou Bay.</title>
        <authorList>
            <person name="Li Y."/>
        </authorList>
    </citation>
    <scope>NUCLEOTIDE SEQUENCE [LARGE SCALE GENOMIC DNA]</scope>
    <source>
        <strain evidence="2 3">22-7</strain>
    </source>
</reference>
<proteinExistence type="predicted"/>
<dbReference type="AlphaFoldDB" id="A0A2S5GEP8"/>
<keyword evidence="1" id="KW-1133">Transmembrane helix</keyword>
<dbReference type="RefSeq" id="WP_104056875.1">
    <property type="nucleotide sequence ID" value="NZ_PREZ01000002.1"/>
</dbReference>
<evidence type="ECO:0000256" key="1">
    <source>
        <dbReference type="SAM" id="Phobius"/>
    </source>
</evidence>
<dbReference type="Proteomes" id="UP000239047">
    <property type="component" value="Unassembled WGS sequence"/>
</dbReference>
<organism evidence="2 3">
    <name type="scientific">Jeotgalibacillus proteolyticus</name>
    <dbReference type="NCBI Taxonomy" id="2082395"/>
    <lineage>
        <taxon>Bacteria</taxon>
        <taxon>Bacillati</taxon>
        <taxon>Bacillota</taxon>
        <taxon>Bacilli</taxon>
        <taxon>Bacillales</taxon>
        <taxon>Caryophanaceae</taxon>
        <taxon>Jeotgalibacillus</taxon>
    </lineage>
</organism>
<feature type="transmembrane region" description="Helical" evidence="1">
    <location>
        <begin position="91"/>
        <end position="112"/>
    </location>
</feature>
<keyword evidence="1" id="KW-0812">Transmembrane</keyword>
<evidence type="ECO:0000313" key="2">
    <source>
        <dbReference type="EMBL" id="PPA71384.1"/>
    </source>
</evidence>
<dbReference type="EMBL" id="PREZ01000002">
    <property type="protein sequence ID" value="PPA71384.1"/>
    <property type="molecule type" value="Genomic_DNA"/>
</dbReference>
<name>A0A2S5GEP8_9BACL</name>
<sequence>MSTIETPTIKRTPLTLIIGLTGGILFCLVYEAFQFFNFIEKKTLMPSWSFLAPSWQKGIVAHVIWWGLICLISVIWALLYQLMIKKSDTMWPGIFINIVILAVIFGVFGWWLEMGPDITKLKHHASISIACLFILHGAFVGLSISYDEPYDPESDKETKSQ</sequence>
<comment type="caution">
    <text evidence="2">The sequence shown here is derived from an EMBL/GenBank/DDBJ whole genome shotgun (WGS) entry which is preliminary data.</text>
</comment>
<feature type="transmembrane region" description="Helical" evidence="1">
    <location>
        <begin position="12"/>
        <end position="39"/>
    </location>
</feature>
<dbReference type="OrthoDB" id="2691442at2"/>
<gene>
    <name evidence="2" type="ORF">C4B60_04790</name>
</gene>
<dbReference type="InterPro" id="IPR024563">
    <property type="entry name" value="YqhR"/>
</dbReference>
<feature type="transmembrane region" description="Helical" evidence="1">
    <location>
        <begin position="59"/>
        <end position="79"/>
    </location>
</feature>
<evidence type="ECO:0000313" key="3">
    <source>
        <dbReference type="Proteomes" id="UP000239047"/>
    </source>
</evidence>
<accession>A0A2S5GEP8</accession>
<feature type="transmembrane region" description="Helical" evidence="1">
    <location>
        <begin position="124"/>
        <end position="146"/>
    </location>
</feature>